<sequence>MIEWGALGYEGDGIKGAGKLKRLTNETFKFDPQIKEFKRKVSF</sequence>
<dbReference type="Proteomes" id="UP001237207">
    <property type="component" value="Unassembled WGS sequence"/>
</dbReference>
<keyword evidence="2" id="KW-1185">Reference proteome</keyword>
<dbReference type="RefSeq" id="WP_307257039.1">
    <property type="nucleotide sequence ID" value="NZ_JAUSUC010000013.1"/>
</dbReference>
<comment type="caution">
    <text evidence="1">The sequence shown here is derived from an EMBL/GenBank/DDBJ whole genome shotgun (WGS) entry which is preliminary data.</text>
</comment>
<protein>
    <submittedName>
        <fullName evidence="1">Uncharacterized protein</fullName>
    </submittedName>
</protein>
<evidence type="ECO:0000313" key="1">
    <source>
        <dbReference type="EMBL" id="MDQ0215039.1"/>
    </source>
</evidence>
<evidence type="ECO:0000313" key="2">
    <source>
        <dbReference type="Proteomes" id="UP001237207"/>
    </source>
</evidence>
<accession>A0AAJ1SYT0</accession>
<proteinExistence type="predicted"/>
<dbReference type="AlphaFoldDB" id="A0AAJ1SYT0"/>
<reference evidence="1" key="1">
    <citation type="submission" date="2023-07" db="EMBL/GenBank/DDBJ databases">
        <title>Genomic Encyclopedia of Type Strains, Phase IV (KMG-IV): sequencing the most valuable type-strain genomes for metagenomic binning, comparative biology and taxonomic classification.</title>
        <authorList>
            <person name="Goeker M."/>
        </authorList>
    </citation>
    <scope>NUCLEOTIDE SEQUENCE</scope>
    <source>
        <strain evidence="1">DSM 23947</strain>
    </source>
</reference>
<organism evidence="1 2">
    <name type="scientific">Oikeobacillus pervagus</name>
    <dbReference type="NCBI Taxonomy" id="1325931"/>
    <lineage>
        <taxon>Bacteria</taxon>
        <taxon>Bacillati</taxon>
        <taxon>Bacillota</taxon>
        <taxon>Bacilli</taxon>
        <taxon>Bacillales</taxon>
        <taxon>Bacillaceae</taxon>
        <taxon>Oikeobacillus</taxon>
    </lineage>
</organism>
<dbReference type="EMBL" id="JAUSUC010000013">
    <property type="protein sequence ID" value="MDQ0215039.1"/>
    <property type="molecule type" value="Genomic_DNA"/>
</dbReference>
<name>A0AAJ1SYT0_9BACI</name>
<gene>
    <name evidence="1" type="ORF">J2S13_001438</name>
</gene>